<keyword evidence="2" id="KW-0175">Coiled coil</keyword>
<feature type="domain" description="Reverse transcriptase" evidence="5">
    <location>
        <begin position="1059"/>
        <end position="1341"/>
    </location>
</feature>
<feature type="domain" description="CCHC-type" evidence="4">
    <location>
        <begin position="238"/>
        <end position="251"/>
    </location>
</feature>
<keyword evidence="1" id="KW-0862">Zinc</keyword>
<dbReference type="Gene3D" id="3.60.10.10">
    <property type="entry name" value="Endonuclease/exonuclease/phosphatase"/>
    <property type="match status" value="1"/>
</dbReference>
<dbReference type="InterPro" id="IPR000477">
    <property type="entry name" value="RT_dom"/>
</dbReference>
<organism evidence="6">
    <name type="scientific">Fagus sylvatica</name>
    <name type="common">Beechnut</name>
    <dbReference type="NCBI Taxonomy" id="28930"/>
    <lineage>
        <taxon>Eukaryota</taxon>
        <taxon>Viridiplantae</taxon>
        <taxon>Streptophyta</taxon>
        <taxon>Embryophyta</taxon>
        <taxon>Tracheophyta</taxon>
        <taxon>Spermatophyta</taxon>
        <taxon>Magnoliopsida</taxon>
        <taxon>eudicotyledons</taxon>
        <taxon>Gunneridae</taxon>
        <taxon>Pentapetalae</taxon>
        <taxon>rosids</taxon>
        <taxon>fabids</taxon>
        <taxon>Fagales</taxon>
        <taxon>Fagaceae</taxon>
        <taxon>Fagus</taxon>
    </lineage>
</organism>
<dbReference type="PROSITE" id="PS50878">
    <property type="entry name" value="RT_POL"/>
    <property type="match status" value="1"/>
</dbReference>
<feature type="compositionally biased region" description="Polar residues" evidence="3">
    <location>
        <begin position="615"/>
        <end position="625"/>
    </location>
</feature>
<keyword evidence="1" id="KW-0479">Metal-binding</keyword>
<dbReference type="InterPro" id="IPR025836">
    <property type="entry name" value="Zn_knuckle_CX2CX4HX4C"/>
</dbReference>
<evidence type="ECO:0000313" key="6">
    <source>
        <dbReference type="EMBL" id="SPC84475.1"/>
    </source>
</evidence>
<dbReference type="InterPro" id="IPR026960">
    <property type="entry name" value="RVT-Znf"/>
</dbReference>
<dbReference type="Pfam" id="PF14392">
    <property type="entry name" value="zf-CCHC_4"/>
    <property type="match status" value="1"/>
</dbReference>
<accession>A0A2N9FBK0</accession>
<evidence type="ECO:0000259" key="5">
    <source>
        <dbReference type="PROSITE" id="PS50878"/>
    </source>
</evidence>
<evidence type="ECO:0008006" key="7">
    <source>
        <dbReference type="Google" id="ProtNLM"/>
    </source>
</evidence>
<dbReference type="InterPro" id="IPR001878">
    <property type="entry name" value="Znf_CCHC"/>
</dbReference>
<feature type="region of interest" description="Disordered" evidence="3">
    <location>
        <begin position="350"/>
        <end position="399"/>
    </location>
</feature>
<dbReference type="PROSITE" id="PS50158">
    <property type="entry name" value="ZF_CCHC"/>
    <property type="match status" value="1"/>
</dbReference>
<dbReference type="CDD" id="cd01650">
    <property type="entry name" value="RT_nLTR_like"/>
    <property type="match status" value="1"/>
</dbReference>
<feature type="region of interest" description="Disordered" evidence="3">
    <location>
        <begin position="1"/>
        <end position="33"/>
    </location>
</feature>
<dbReference type="GO" id="GO:0003676">
    <property type="term" value="F:nucleic acid binding"/>
    <property type="evidence" value="ECO:0007669"/>
    <property type="project" value="InterPro"/>
</dbReference>
<evidence type="ECO:0000256" key="3">
    <source>
        <dbReference type="SAM" id="MobiDB-lite"/>
    </source>
</evidence>
<feature type="compositionally biased region" description="Polar residues" evidence="3">
    <location>
        <begin position="559"/>
        <end position="574"/>
    </location>
</feature>
<evidence type="ECO:0000256" key="1">
    <source>
        <dbReference type="PROSITE-ProRule" id="PRU00047"/>
    </source>
</evidence>
<dbReference type="PANTHER" id="PTHR31635">
    <property type="entry name" value="REVERSE TRANSCRIPTASE DOMAIN-CONTAINING PROTEIN-RELATED"/>
    <property type="match status" value="1"/>
</dbReference>
<evidence type="ECO:0000256" key="2">
    <source>
        <dbReference type="SAM" id="Coils"/>
    </source>
</evidence>
<dbReference type="PANTHER" id="PTHR31635:SF196">
    <property type="entry name" value="REVERSE TRANSCRIPTASE DOMAIN-CONTAINING PROTEIN-RELATED"/>
    <property type="match status" value="1"/>
</dbReference>
<dbReference type="GO" id="GO:0008270">
    <property type="term" value="F:zinc ion binding"/>
    <property type="evidence" value="ECO:0007669"/>
    <property type="project" value="UniProtKB-KW"/>
</dbReference>
<dbReference type="Pfam" id="PF00078">
    <property type="entry name" value="RVT_1"/>
    <property type="match status" value="1"/>
</dbReference>
<name>A0A2N9FBK0_FAGSY</name>
<dbReference type="SUPFAM" id="SSF56672">
    <property type="entry name" value="DNA/RNA polymerases"/>
    <property type="match status" value="1"/>
</dbReference>
<dbReference type="InterPro" id="IPR036691">
    <property type="entry name" value="Endo/exonu/phosph_ase_sf"/>
</dbReference>
<feature type="compositionally biased region" description="Basic and acidic residues" evidence="3">
    <location>
        <begin position="1"/>
        <end position="11"/>
    </location>
</feature>
<evidence type="ECO:0000259" key="4">
    <source>
        <dbReference type="PROSITE" id="PS50158"/>
    </source>
</evidence>
<feature type="compositionally biased region" description="Acidic residues" evidence="3">
    <location>
        <begin position="23"/>
        <end position="33"/>
    </location>
</feature>
<reference evidence="6" key="1">
    <citation type="submission" date="2018-02" db="EMBL/GenBank/DDBJ databases">
        <authorList>
            <person name="Cohen D.B."/>
            <person name="Kent A.D."/>
        </authorList>
    </citation>
    <scope>NUCLEOTIDE SEQUENCE</scope>
</reference>
<dbReference type="Pfam" id="PF14111">
    <property type="entry name" value="DUF4283"/>
    <property type="match status" value="1"/>
</dbReference>
<proteinExistence type="predicted"/>
<feature type="compositionally biased region" description="Polar residues" evidence="3">
    <location>
        <begin position="591"/>
        <end position="607"/>
    </location>
</feature>
<dbReference type="SUPFAM" id="SSF56219">
    <property type="entry name" value="DNase I-like"/>
    <property type="match status" value="1"/>
</dbReference>
<keyword evidence="1" id="KW-0863">Zinc-finger</keyword>
<dbReference type="Pfam" id="PF13966">
    <property type="entry name" value="zf-RVT"/>
    <property type="match status" value="1"/>
</dbReference>
<dbReference type="EMBL" id="OIVN01000713">
    <property type="protein sequence ID" value="SPC84475.1"/>
    <property type="molecule type" value="Genomic_DNA"/>
</dbReference>
<protein>
    <recommendedName>
        <fullName evidence="7">Reverse transcriptase domain-containing protein</fullName>
    </recommendedName>
</protein>
<sequence>MNKLVQEREFGWTDSSESGQSAEEYDGDLDMDDSSNDEMDLHAPLARHGPVLRANPTDVIIQREYWSNCAIAYLLDYRKFSVRHLQHIIDTAWRVRGNVTMVGRDSYYYILHFDVPDDLVYICDEGPWAVEGALLILERWRANLVLHGLQLNFVSLWVQLYGLPLEYQYPDLAIQMGHMLGVFERIDWDAHIPRNIRFMRIRVRLNPWLPLIVGFMLRLDDGNRVWIQCRYERIHKICTKCGMMGHTRTQCSYLMTDIEQLLHRQRQRIQEEFHVQYGFDPMEPHFVNELRAFYNRPQRWSTQIRFGPLLRDTGYYHRQHQQGGPPPPQPTMQSFMEAVQNDIHETNQESPLTHHATHTSNEEPPTPIQHPTPENYNQHTTTPDQDHTQPVTTQSLWQPPENSNLQWVWLDGEGPFLTNASLNQSPVRDHLNALNFEINFETNGLTDEADAQSTTLVAHLEVHVNSDHNPNEPLEQRMHEAGFRFETGDSSCPSHALINEEALELHLAQFHLETNETLNWLNQTHNSIPNKTISIKPQISNLAPDFHLGQPNSPGPPSQDLSTNISPLEPTLNNWPKPINPGPTAQDHPYNPNSPLTHTTSAPQLPENSLPLDCTSENNPTSINPKSRKRIRKEFGRLGRNLHQRLFCGLFQREITGTLEIQDEVSIMGSEETSALPMDTSIPQDPSRNAGHLIWNELQSFGREITQRWVCIGDFNQVLQEIDKFSFKQISSVGNLQLHQVLSDLCLIPIDSKGLPFTWMNKRQGDDFVMEKLDRAFANTEWMEHFPHTVVRNLPIIRSDHGPIILDTDLPQHFRHRPFRFEWMWTTHPECETIINSAWSKTHTGSYAYLFGKKLTSVRDALRRWNKEVFGKVEIEIAKKKEELKYLQENINSVADVRRKAEQREQLDQLLHREEILWSQKARKEWDLKGDRNTKYFQAVVRNRRRHNRIIQIKNEEGVWISDQAQIEHCFCDYFQKLYDDTPQFSAEEIHLQLNCLQIPTLTDQQRSTLDQPVEVDEILQAVQQLGPLKAPGPDGIPAAFYQKFWPTVQQDILNMVKAFFHSGFLLKSLNQTFISLIPKVPTPERLTQFRPISLCNVSYKIISKILVNRLKPLMDSLITPFQNAFIQDRQITDNIILAHEIFEYLKKKRKGKWGFAALKLDMNKAYDRISWPFLTAVLRKMGFSTKWITWVSQCVQTVSYSLLLNGSPTETFKPSRGLRQGDPLSPYLFLMCTNILSCALLKQESIHNLKGIKIGRSTQPLTHLLFADDSFLFLKNDTNSIRAIQSTLAWYCSLSGQSLNLDKSELYCSPNLTTQQKTKLSQDLGVKLVSQPSKYLGVNFKLRGKRIADFQDLINKVSSKLQGWKAKLLSQAGRLTLINSVLNSIPVYTFSVFKVPETVSWRVGRGYNIPISHPDWFKFKPNAPPHIQAQITSVADLIDQQTATWKINLINQLYDKTESDQIRSISIPVVETNAAPDKLIWPHSLNGEYQVKKAYEILTQNDNVSDPSSSNNTHPTVWKHLWKIKLPQKILTFTWKILNHALPVKGELNRRGVHCNRECLMCNNAIETQDHLFLHCQLARAVWFGAGIPILHITQAEITVDIWVKNLIKQHTAADNDYYNLKRILIILWFLQNYSNNAGNTGRAGNKAKTTAWKPDSNWQVIITTAADSTKNYSQDSKIARLLAIRESILTASKLGFQRLIILTEDREIGAHVGKEKSMQMAA</sequence>
<feature type="compositionally biased region" description="Low complexity" evidence="3">
    <location>
        <begin position="378"/>
        <end position="394"/>
    </location>
</feature>
<dbReference type="InterPro" id="IPR043502">
    <property type="entry name" value="DNA/RNA_pol_sf"/>
</dbReference>
<feature type="region of interest" description="Disordered" evidence="3">
    <location>
        <begin position="542"/>
        <end position="625"/>
    </location>
</feature>
<gene>
    <name evidence="6" type="ORF">FSB_LOCUS12357</name>
</gene>
<feature type="coiled-coil region" evidence="2">
    <location>
        <begin position="870"/>
        <end position="904"/>
    </location>
</feature>
<dbReference type="InterPro" id="IPR025558">
    <property type="entry name" value="DUF4283"/>
</dbReference>